<organism evidence="1 2">
    <name type="scientific">Gossypium stocksii</name>
    <dbReference type="NCBI Taxonomy" id="47602"/>
    <lineage>
        <taxon>Eukaryota</taxon>
        <taxon>Viridiplantae</taxon>
        <taxon>Streptophyta</taxon>
        <taxon>Embryophyta</taxon>
        <taxon>Tracheophyta</taxon>
        <taxon>Spermatophyta</taxon>
        <taxon>Magnoliopsida</taxon>
        <taxon>eudicotyledons</taxon>
        <taxon>Gunneridae</taxon>
        <taxon>Pentapetalae</taxon>
        <taxon>rosids</taxon>
        <taxon>malvids</taxon>
        <taxon>Malvales</taxon>
        <taxon>Malvaceae</taxon>
        <taxon>Malvoideae</taxon>
        <taxon>Gossypium</taxon>
    </lineage>
</organism>
<evidence type="ECO:0000313" key="2">
    <source>
        <dbReference type="Proteomes" id="UP000828251"/>
    </source>
</evidence>
<comment type="caution">
    <text evidence="1">The sequence shown here is derived from an EMBL/GenBank/DDBJ whole genome shotgun (WGS) entry which is preliminary data.</text>
</comment>
<sequence length="74" mass="8398">MTGFLAGPKVIPECCSQSSLLISLIIFLRKLPKSYKNASKFSHFSDPNLKIQPSNHCVWRTSSPLGFLKWFLEI</sequence>
<dbReference type="OrthoDB" id="10350149at2759"/>
<name>A0A9D4A8Y0_9ROSI</name>
<evidence type="ECO:0000313" key="1">
    <source>
        <dbReference type="EMBL" id="KAH1096427.1"/>
    </source>
</evidence>
<keyword evidence="2" id="KW-1185">Reference proteome</keyword>
<protein>
    <submittedName>
        <fullName evidence="1">Uncharacterized protein</fullName>
    </submittedName>
</protein>
<gene>
    <name evidence="1" type="ORF">J1N35_013348</name>
</gene>
<accession>A0A9D4A8Y0</accession>
<reference evidence="1 2" key="1">
    <citation type="journal article" date="2021" name="Plant Biotechnol. J.">
        <title>Multi-omics assisted identification of the key and species-specific regulatory components of drought-tolerant mechanisms in Gossypium stocksii.</title>
        <authorList>
            <person name="Yu D."/>
            <person name="Ke L."/>
            <person name="Zhang D."/>
            <person name="Wu Y."/>
            <person name="Sun Y."/>
            <person name="Mei J."/>
            <person name="Sun J."/>
            <person name="Sun Y."/>
        </authorList>
    </citation>
    <scope>NUCLEOTIDE SEQUENCE [LARGE SCALE GENOMIC DNA]</scope>
    <source>
        <strain evidence="2">cv. E1</strain>
        <tissue evidence="1">Leaf</tissue>
    </source>
</reference>
<proteinExistence type="predicted"/>
<dbReference type="Proteomes" id="UP000828251">
    <property type="component" value="Unassembled WGS sequence"/>
</dbReference>
<dbReference type="AlphaFoldDB" id="A0A9D4A8Y0"/>
<dbReference type="EMBL" id="JAIQCV010000005">
    <property type="protein sequence ID" value="KAH1096427.1"/>
    <property type="molecule type" value="Genomic_DNA"/>
</dbReference>